<evidence type="ECO:0000256" key="2">
    <source>
        <dbReference type="SAM" id="MobiDB-lite"/>
    </source>
</evidence>
<evidence type="ECO:0000313" key="3">
    <source>
        <dbReference type="EMBL" id="CAK9874895.1"/>
    </source>
</evidence>
<evidence type="ECO:0000256" key="1">
    <source>
        <dbReference type="SAM" id="Coils"/>
    </source>
</evidence>
<proteinExistence type="predicted"/>
<organism evidence="3 4">
    <name type="scientific">Sphagnum jensenii</name>
    <dbReference type="NCBI Taxonomy" id="128206"/>
    <lineage>
        <taxon>Eukaryota</taxon>
        <taxon>Viridiplantae</taxon>
        <taxon>Streptophyta</taxon>
        <taxon>Embryophyta</taxon>
        <taxon>Bryophyta</taxon>
        <taxon>Sphagnophytina</taxon>
        <taxon>Sphagnopsida</taxon>
        <taxon>Sphagnales</taxon>
        <taxon>Sphagnaceae</taxon>
        <taxon>Sphagnum</taxon>
    </lineage>
</organism>
<accession>A0ABP1BH26</accession>
<keyword evidence="1" id="KW-0175">Coiled coil</keyword>
<name>A0ABP1BH26_9BRYO</name>
<dbReference type="PANTHER" id="PTHR31161">
    <property type="entry name" value="PROTEIN GRAVITROPIC IN THE LIGHT 1"/>
    <property type="match status" value="1"/>
</dbReference>
<feature type="compositionally biased region" description="Polar residues" evidence="2">
    <location>
        <begin position="24"/>
        <end position="42"/>
    </location>
</feature>
<reference evidence="3" key="1">
    <citation type="submission" date="2024-03" db="EMBL/GenBank/DDBJ databases">
        <authorList>
            <consortium name="ELIXIR-Norway"/>
            <consortium name="Elixir Norway"/>
        </authorList>
    </citation>
    <scope>NUCLEOTIDE SEQUENCE</scope>
</reference>
<feature type="compositionally biased region" description="Polar residues" evidence="2">
    <location>
        <begin position="1"/>
        <end position="10"/>
    </location>
</feature>
<feature type="region of interest" description="Disordered" evidence="2">
    <location>
        <begin position="1"/>
        <end position="102"/>
    </location>
</feature>
<dbReference type="Proteomes" id="UP001497522">
    <property type="component" value="Chromosome 4"/>
</dbReference>
<feature type="coiled-coil region" evidence="1">
    <location>
        <begin position="102"/>
        <end position="157"/>
    </location>
</feature>
<gene>
    <name evidence="3" type="ORF">CSSPJE1EN2_LOCUS17144</name>
</gene>
<keyword evidence="4" id="KW-1185">Reference proteome</keyword>
<evidence type="ECO:0000313" key="4">
    <source>
        <dbReference type="Proteomes" id="UP001497522"/>
    </source>
</evidence>
<dbReference type="InterPro" id="IPR040225">
    <property type="entry name" value="GIL1-like"/>
</dbReference>
<protein>
    <submittedName>
        <fullName evidence="3">Uncharacterized protein</fullName>
    </submittedName>
</protein>
<sequence length="321" mass="35151">MAGSVVNETIDTYHDAVSEDQSQEGDVSNPLTRGAKSSSPASEPQAAGSAGGSNADMEGGNGPVDDGKCPQQHPSKPIPPPENGLSSSHSSQDAVEGWHPGKSLQVQRVVQLTAELEAKEEENKNLRAREKEMKLQLNQLQMEKEKLLDQILHLEHQHAAKSLQGGSYLDDSKAATPALLVTAINTVRDIGKKFTKDFMDQLKKNPEKQTFDELTESQLFGNLQHRDCILTEKKHPNTPFYESFCKLAVSVWLVHRLAFAFKIPATTFVVEKGLPFDHHRMQSAGPPDDITPNSKVGLVVLPGFQVSQSTIACEVYLVEHA</sequence>
<feature type="compositionally biased region" description="Polar residues" evidence="2">
    <location>
        <begin position="84"/>
        <end position="93"/>
    </location>
</feature>
<dbReference type="EMBL" id="OZ023705">
    <property type="protein sequence ID" value="CAK9874895.1"/>
    <property type="molecule type" value="Genomic_DNA"/>
</dbReference>